<name>A0A9W8DPE1_9FUNG</name>
<comment type="subcellular location">
    <subcellularLocation>
        <location evidence="1">Membrane</location>
        <topology evidence="1">Multi-pass membrane protein</topology>
    </subcellularLocation>
</comment>
<dbReference type="GO" id="GO:0004930">
    <property type="term" value="F:G protein-coupled receptor activity"/>
    <property type="evidence" value="ECO:0007669"/>
    <property type="project" value="TreeGrafter"/>
</dbReference>
<dbReference type="GO" id="GO:0007189">
    <property type="term" value="P:adenylate cyclase-activating G protein-coupled receptor signaling pathway"/>
    <property type="evidence" value="ECO:0007669"/>
    <property type="project" value="TreeGrafter"/>
</dbReference>
<evidence type="ECO:0000313" key="6">
    <source>
        <dbReference type="EMBL" id="KAJ1912695.1"/>
    </source>
</evidence>
<feature type="transmembrane region" description="Helical" evidence="5">
    <location>
        <begin position="94"/>
        <end position="113"/>
    </location>
</feature>
<accession>A0A9W8DPE1</accession>
<feature type="transmembrane region" description="Helical" evidence="5">
    <location>
        <begin position="172"/>
        <end position="193"/>
    </location>
</feature>
<dbReference type="Proteomes" id="UP001150538">
    <property type="component" value="Unassembled WGS sequence"/>
</dbReference>
<evidence type="ECO:0000256" key="4">
    <source>
        <dbReference type="ARBA" id="ARBA00023136"/>
    </source>
</evidence>
<dbReference type="EMBL" id="JANBPU010000321">
    <property type="protein sequence ID" value="KAJ1912695.1"/>
    <property type="molecule type" value="Genomic_DNA"/>
</dbReference>
<keyword evidence="4 5" id="KW-0472">Membrane</keyword>
<keyword evidence="2 5" id="KW-0812">Transmembrane</keyword>
<protein>
    <submittedName>
        <fullName evidence="6">Uncharacterized protein</fullName>
    </submittedName>
</protein>
<evidence type="ECO:0000256" key="1">
    <source>
        <dbReference type="ARBA" id="ARBA00004141"/>
    </source>
</evidence>
<sequence length="457" mass="51093">MAATNPADSWPTSTIIVPEGPNDDKSLVYTVTDTENQMIMIPHYTFSETLLGNVTYFYQTLAMISVILSFLLMVIVISMFFIRKEIAKRPSVRLSGWMGLTDFVLSFILFMRFNYDFMSSRNEASLKVLNWLMCAMPLTFVLLNSCIVFQLQLTVLMRKERLAQILSRGYEAFSFTFGLGLPLITFKVFPNIVWDGQQVFFLTIPNSGTHVRDFLVSDYLWEFIAMAYCVVVTVMLLFKLYPVWSRIRSNHNDLALPEGTSTDSGGTATHIGTTIEKKFGGGPYGNSSAALSNPGPYHGINDSVTHFTSVPNSAGTVGGFYSPLIKKPEISSNTNIGSGSVRGYHNQPPPTPGFGTGTGTGGGNTTNDSHLITYGSAKQRNQIRKTILRIMLYPIVLIVFRLPYDIFITAPLPYYFYHAIYVLCGIQGIFNFVVFLLNPGLDEFWALLRSKFSNRSF</sequence>
<feature type="transmembrane region" description="Helical" evidence="5">
    <location>
        <begin position="128"/>
        <end position="151"/>
    </location>
</feature>
<evidence type="ECO:0000256" key="2">
    <source>
        <dbReference type="ARBA" id="ARBA00022692"/>
    </source>
</evidence>
<gene>
    <name evidence="6" type="ORF">H4219_005508</name>
</gene>
<feature type="transmembrane region" description="Helical" evidence="5">
    <location>
        <begin position="386"/>
        <end position="404"/>
    </location>
</feature>
<keyword evidence="7" id="KW-1185">Reference proteome</keyword>
<evidence type="ECO:0000256" key="3">
    <source>
        <dbReference type="ARBA" id="ARBA00022989"/>
    </source>
</evidence>
<feature type="transmembrane region" description="Helical" evidence="5">
    <location>
        <begin position="56"/>
        <end position="82"/>
    </location>
</feature>
<evidence type="ECO:0000313" key="7">
    <source>
        <dbReference type="Proteomes" id="UP001150538"/>
    </source>
</evidence>
<feature type="transmembrane region" description="Helical" evidence="5">
    <location>
        <begin position="219"/>
        <end position="238"/>
    </location>
</feature>
<feature type="transmembrane region" description="Helical" evidence="5">
    <location>
        <begin position="416"/>
        <end position="437"/>
    </location>
</feature>
<dbReference type="PANTHER" id="PTHR23112">
    <property type="entry name" value="G PROTEIN-COUPLED RECEPTOR 157-RELATED"/>
    <property type="match status" value="1"/>
</dbReference>
<keyword evidence="3 5" id="KW-1133">Transmembrane helix</keyword>
<dbReference type="PANTHER" id="PTHR23112:SF47">
    <property type="entry name" value="G-PROTEIN COUPLED RECEPTOR 157"/>
    <property type="match status" value="1"/>
</dbReference>
<dbReference type="OrthoDB" id="5721404at2759"/>
<proteinExistence type="predicted"/>
<organism evidence="6 7">
    <name type="scientific">Mycoemilia scoparia</name>
    <dbReference type="NCBI Taxonomy" id="417184"/>
    <lineage>
        <taxon>Eukaryota</taxon>
        <taxon>Fungi</taxon>
        <taxon>Fungi incertae sedis</taxon>
        <taxon>Zoopagomycota</taxon>
        <taxon>Kickxellomycotina</taxon>
        <taxon>Kickxellomycetes</taxon>
        <taxon>Kickxellales</taxon>
        <taxon>Kickxellaceae</taxon>
        <taxon>Mycoemilia</taxon>
    </lineage>
</organism>
<reference evidence="6" key="1">
    <citation type="submission" date="2022-07" db="EMBL/GenBank/DDBJ databases">
        <title>Phylogenomic reconstructions and comparative analyses of Kickxellomycotina fungi.</title>
        <authorList>
            <person name="Reynolds N.K."/>
            <person name="Stajich J.E."/>
            <person name="Barry K."/>
            <person name="Grigoriev I.V."/>
            <person name="Crous P."/>
            <person name="Smith M.E."/>
        </authorList>
    </citation>
    <scope>NUCLEOTIDE SEQUENCE</scope>
    <source>
        <strain evidence="6">NBRC 100468</strain>
    </source>
</reference>
<evidence type="ECO:0000256" key="5">
    <source>
        <dbReference type="SAM" id="Phobius"/>
    </source>
</evidence>
<comment type="caution">
    <text evidence="6">The sequence shown here is derived from an EMBL/GenBank/DDBJ whole genome shotgun (WGS) entry which is preliminary data.</text>
</comment>
<dbReference type="GO" id="GO:0005886">
    <property type="term" value="C:plasma membrane"/>
    <property type="evidence" value="ECO:0007669"/>
    <property type="project" value="TreeGrafter"/>
</dbReference>
<dbReference type="AlphaFoldDB" id="A0A9W8DPE1"/>